<organism evidence="2 3">
    <name type="scientific">Gloeophyllum trabeum (strain ATCC 11539 / FP-39264 / Madison 617)</name>
    <name type="common">Brown rot fungus</name>
    <dbReference type="NCBI Taxonomy" id="670483"/>
    <lineage>
        <taxon>Eukaryota</taxon>
        <taxon>Fungi</taxon>
        <taxon>Dikarya</taxon>
        <taxon>Basidiomycota</taxon>
        <taxon>Agaricomycotina</taxon>
        <taxon>Agaricomycetes</taxon>
        <taxon>Gloeophyllales</taxon>
        <taxon>Gloeophyllaceae</taxon>
        <taxon>Gloeophyllum</taxon>
    </lineage>
</organism>
<accession>S7QFG6</accession>
<dbReference type="Proteomes" id="UP000030669">
    <property type="component" value="Unassembled WGS sequence"/>
</dbReference>
<dbReference type="GeneID" id="19301475"/>
<feature type="transmembrane region" description="Helical" evidence="1">
    <location>
        <begin position="6"/>
        <end position="26"/>
    </location>
</feature>
<evidence type="ECO:0000313" key="2">
    <source>
        <dbReference type="EMBL" id="EPQ58571.1"/>
    </source>
</evidence>
<keyword evidence="3" id="KW-1185">Reference proteome</keyword>
<dbReference type="HOGENOM" id="CLU_598583_0_0_1"/>
<dbReference type="RefSeq" id="XP_007863716.1">
    <property type="nucleotide sequence ID" value="XM_007865525.1"/>
</dbReference>
<sequence>MPVRPLWIVTAAVGLTSIILGSRLGFYDRAPLILFKNRFGLLDGNIYSDVPPEVVPDAYYIRVGDELNAGNATNSGHDLEVKVPGCPNIAFTPLPYTHAVSAHWINLRYPMGNAQGNPLDPHYVAWPAHERTAGANTYGQKHIYEVQTSTHDTTHTSKRFWDWGGQTFCGWAAKYIANSGTIGHQLACLPHDNNPYKPWMPLLEQVSNGSKATATNGKHLRQKASFDKYNFTKVSVSRSAAGVWSYMSAPESQYSFEQQADCTCVAWRAAPAIIINPRDIQGGVDEVVYRGVPPPHVGAAALYKAHILDVFVPRLRVGVDDVIKWWRAAHGDSPQTVRLNFNSALDDGQVVPVTAHMLQPYIRGVMPDGEFDWSTVPNHAWNGSPMRVAAQMGYAAGASRSPDLKLELSATVGPHSSFLATTDVLDPSATFPVRALEQDVRIDRWSLTSMHAWLVGS</sequence>
<dbReference type="AlphaFoldDB" id="S7QFG6"/>
<proteinExistence type="predicted"/>
<protein>
    <submittedName>
        <fullName evidence="2">Uncharacterized protein</fullName>
    </submittedName>
</protein>
<evidence type="ECO:0000313" key="3">
    <source>
        <dbReference type="Proteomes" id="UP000030669"/>
    </source>
</evidence>
<keyword evidence="1" id="KW-0812">Transmembrane</keyword>
<dbReference type="eggNOG" id="ENOG502RD4W">
    <property type="taxonomic scope" value="Eukaryota"/>
</dbReference>
<gene>
    <name evidence="2" type="ORF">GLOTRDRAFT_127068</name>
</gene>
<evidence type="ECO:0000256" key="1">
    <source>
        <dbReference type="SAM" id="Phobius"/>
    </source>
</evidence>
<keyword evidence="1" id="KW-0472">Membrane</keyword>
<dbReference type="KEGG" id="gtr:GLOTRDRAFT_127068"/>
<keyword evidence="1" id="KW-1133">Transmembrane helix</keyword>
<reference evidence="2 3" key="1">
    <citation type="journal article" date="2012" name="Science">
        <title>The Paleozoic origin of enzymatic lignin decomposition reconstructed from 31 fungal genomes.</title>
        <authorList>
            <person name="Floudas D."/>
            <person name="Binder M."/>
            <person name="Riley R."/>
            <person name="Barry K."/>
            <person name="Blanchette R.A."/>
            <person name="Henrissat B."/>
            <person name="Martinez A.T."/>
            <person name="Otillar R."/>
            <person name="Spatafora J.W."/>
            <person name="Yadav J.S."/>
            <person name="Aerts A."/>
            <person name="Benoit I."/>
            <person name="Boyd A."/>
            <person name="Carlson A."/>
            <person name="Copeland A."/>
            <person name="Coutinho P.M."/>
            <person name="de Vries R.P."/>
            <person name="Ferreira P."/>
            <person name="Findley K."/>
            <person name="Foster B."/>
            <person name="Gaskell J."/>
            <person name="Glotzer D."/>
            <person name="Gorecki P."/>
            <person name="Heitman J."/>
            <person name="Hesse C."/>
            <person name="Hori C."/>
            <person name="Igarashi K."/>
            <person name="Jurgens J.A."/>
            <person name="Kallen N."/>
            <person name="Kersten P."/>
            <person name="Kohler A."/>
            <person name="Kuees U."/>
            <person name="Kumar T.K.A."/>
            <person name="Kuo A."/>
            <person name="LaButti K."/>
            <person name="Larrondo L.F."/>
            <person name="Lindquist E."/>
            <person name="Ling A."/>
            <person name="Lombard V."/>
            <person name="Lucas S."/>
            <person name="Lundell T."/>
            <person name="Martin R."/>
            <person name="McLaughlin D.J."/>
            <person name="Morgenstern I."/>
            <person name="Morin E."/>
            <person name="Murat C."/>
            <person name="Nagy L.G."/>
            <person name="Nolan M."/>
            <person name="Ohm R.A."/>
            <person name="Patyshakuliyeva A."/>
            <person name="Rokas A."/>
            <person name="Ruiz-Duenas F.J."/>
            <person name="Sabat G."/>
            <person name="Salamov A."/>
            <person name="Samejima M."/>
            <person name="Schmutz J."/>
            <person name="Slot J.C."/>
            <person name="St John F."/>
            <person name="Stenlid J."/>
            <person name="Sun H."/>
            <person name="Sun S."/>
            <person name="Syed K."/>
            <person name="Tsang A."/>
            <person name="Wiebenga A."/>
            <person name="Young D."/>
            <person name="Pisabarro A."/>
            <person name="Eastwood D.C."/>
            <person name="Martin F."/>
            <person name="Cullen D."/>
            <person name="Grigoriev I.V."/>
            <person name="Hibbett D.S."/>
        </authorList>
    </citation>
    <scope>NUCLEOTIDE SEQUENCE [LARGE SCALE GENOMIC DNA]</scope>
    <source>
        <strain evidence="2 3">ATCC 11539</strain>
    </source>
</reference>
<name>S7QFG6_GLOTA</name>
<dbReference type="EMBL" id="KB469298">
    <property type="protein sequence ID" value="EPQ58571.1"/>
    <property type="molecule type" value="Genomic_DNA"/>
</dbReference>
<dbReference type="OrthoDB" id="73875at2759"/>